<dbReference type="NCBIfam" id="NF002149">
    <property type="entry name" value="PRK00982.1-3"/>
    <property type="match status" value="1"/>
</dbReference>
<dbReference type="EMBL" id="JAFEKC020000009">
    <property type="protein sequence ID" value="KAK0513057.1"/>
    <property type="molecule type" value="Genomic_DNA"/>
</dbReference>
<proteinExistence type="inferred from homology"/>
<dbReference type="HAMAP" id="MF_01217">
    <property type="entry name" value="Acyl_carrier"/>
    <property type="match status" value="1"/>
</dbReference>
<dbReference type="InterPro" id="IPR003231">
    <property type="entry name" value="ACP"/>
</dbReference>
<dbReference type="InterPro" id="IPR036736">
    <property type="entry name" value="ACP-like_sf"/>
</dbReference>
<name>A0AA39V2A1_9LECA</name>
<evidence type="ECO:0000256" key="3">
    <source>
        <dbReference type="ARBA" id="ARBA00022516"/>
    </source>
</evidence>
<evidence type="ECO:0000259" key="9">
    <source>
        <dbReference type="PROSITE" id="PS50075"/>
    </source>
</evidence>
<feature type="domain" description="Carrier" evidence="9">
    <location>
        <begin position="55"/>
        <end position="130"/>
    </location>
</feature>
<dbReference type="Proteomes" id="UP001166286">
    <property type="component" value="Unassembled WGS sequence"/>
</dbReference>
<evidence type="ECO:0000313" key="11">
    <source>
        <dbReference type="Proteomes" id="UP001166286"/>
    </source>
</evidence>
<dbReference type="PANTHER" id="PTHR20863:SF76">
    <property type="entry name" value="CARRIER DOMAIN-CONTAINING PROTEIN"/>
    <property type="match status" value="1"/>
</dbReference>
<organism evidence="10 11">
    <name type="scientific">Cladonia borealis</name>
    <dbReference type="NCBI Taxonomy" id="184061"/>
    <lineage>
        <taxon>Eukaryota</taxon>
        <taxon>Fungi</taxon>
        <taxon>Dikarya</taxon>
        <taxon>Ascomycota</taxon>
        <taxon>Pezizomycotina</taxon>
        <taxon>Lecanoromycetes</taxon>
        <taxon>OSLEUM clade</taxon>
        <taxon>Lecanoromycetidae</taxon>
        <taxon>Lecanorales</taxon>
        <taxon>Lecanorineae</taxon>
        <taxon>Cladoniaceae</taxon>
        <taxon>Cladonia</taxon>
    </lineage>
</organism>
<evidence type="ECO:0000256" key="8">
    <source>
        <dbReference type="RuleBase" id="RU000722"/>
    </source>
</evidence>
<keyword evidence="4" id="KW-0597">Phosphoprotein</keyword>
<evidence type="ECO:0000256" key="6">
    <source>
        <dbReference type="ARBA" id="ARBA00023098"/>
    </source>
</evidence>
<sequence length="131" mass="14533">MLRLSLLHSALVKLPAPALRQGWPHPLVAPKVLPISYVLNHGAMRSFPATNARMSAIEERVKKIIGEQLGVKQEEVINTVSFVEDPCADSLDTMELVMALEEEFDTEILDEEAEKITIVQAAIDYINGHQS</sequence>
<dbReference type="PANTHER" id="PTHR20863">
    <property type="entry name" value="ACYL CARRIER PROTEIN"/>
    <property type="match status" value="1"/>
</dbReference>
<dbReference type="NCBIfam" id="TIGR00517">
    <property type="entry name" value="acyl_carrier"/>
    <property type="match status" value="1"/>
</dbReference>
<evidence type="ECO:0000256" key="7">
    <source>
        <dbReference type="ARBA" id="ARBA00023160"/>
    </source>
</evidence>
<gene>
    <name evidence="10" type="ORF">JMJ35_005074</name>
</gene>
<evidence type="ECO:0000256" key="4">
    <source>
        <dbReference type="ARBA" id="ARBA00022553"/>
    </source>
</evidence>
<dbReference type="GO" id="GO:0000036">
    <property type="term" value="F:acyl carrier activity"/>
    <property type="evidence" value="ECO:0007669"/>
    <property type="project" value="TreeGrafter"/>
</dbReference>
<accession>A0AA39V2A1</accession>
<dbReference type="GO" id="GO:0016020">
    <property type="term" value="C:membrane"/>
    <property type="evidence" value="ECO:0007669"/>
    <property type="project" value="GOC"/>
</dbReference>
<evidence type="ECO:0000256" key="1">
    <source>
        <dbReference type="ARBA" id="ARBA00010930"/>
    </source>
</evidence>
<dbReference type="NCBIfam" id="NF002150">
    <property type="entry name" value="PRK00982.1-4"/>
    <property type="match status" value="1"/>
</dbReference>
<dbReference type="GO" id="GO:0000035">
    <property type="term" value="F:acyl binding"/>
    <property type="evidence" value="ECO:0007669"/>
    <property type="project" value="TreeGrafter"/>
</dbReference>
<comment type="caution">
    <text evidence="10">The sequence shown here is derived from an EMBL/GenBank/DDBJ whole genome shotgun (WGS) entry which is preliminary data.</text>
</comment>
<dbReference type="NCBIfam" id="NF002151">
    <property type="entry name" value="PRK00982.1-5"/>
    <property type="match status" value="1"/>
</dbReference>
<dbReference type="SUPFAM" id="SSF47336">
    <property type="entry name" value="ACP-like"/>
    <property type="match status" value="1"/>
</dbReference>
<keyword evidence="7 8" id="KW-0275">Fatty acid biosynthesis</keyword>
<keyword evidence="6" id="KW-0443">Lipid metabolism</keyword>
<comment type="function">
    <text evidence="8">Carrier of the growing fatty acid chain in fatty acid biosynthesis.</text>
</comment>
<reference evidence="10" key="1">
    <citation type="submission" date="2023-03" db="EMBL/GenBank/DDBJ databases">
        <title>Complete genome of Cladonia borealis.</title>
        <authorList>
            <person name="Park H."/>
        </authorList>
    </citation>
    <scope>NUCLEOTIDE SEQUENCE</scope>
    <source>
        <strain evidence="10">ANT050790</strain>
    </source>
</reference>
<dbReference type="GO" id="GO:0009245">
    <property type="term" value="P:lipid A biosynthetic process"/>
    <property type="evidence" value="ECO:0007669"/>
    <property type="project" value="TreeGrafter"/>
</dbReference>
<dbReference type="PROSITE" id="PS50075">
    <property type="entry name" value="CARRIER"/>
    <property type="match status" value="1"/>
</dbReference>
<dbReference type="NCBIfam" id="NF002148">
    <property type="entry name" value="PRK00982.1-2"/>
    <property type="match status" value="1"/>
</dbReference>
<protein>
    <recommendedName>
        <fullName evidence="8">Acyl carrier protein</fullName>
    </recommendedName>
</protein>
<keyword evidence="2 8" id="KW-0596">Phosphopantetheine</keyword>
<dbReference type="GO" id="GO:0005829">
    <property type="term" value="C:cytosol"/>
    <property type="evidence" value="ECO:0007669"/>
    <property type="project" value="TreeGrafter"/>
</dbReference>
<evidence type="ECO:0000313" key="10">
    <source>
        <dbReference type="EMBL" id="KAK0513057.1"/>
    </source>
</evidence>
<dbReference type="AlphaFoldDB" id="A0AA39V2A1"/>
<dbReference type="Gene3D" id="1.10.1200.10">
    <property type="entry name" value="ACP-like"/>
    <property type="match status" value="1"/>
</dbReference>
<keyword evidence="3 8" id="KW-0444">Lipid biosynthesis</keyword>
<dbReference type="FunFam" id="1.10.1200.10:FF:000001">
    <property type="entry name" value="Acyl carrier protein"/>
    <property type="match status" value="1"/>
</dbReference>
<keyword evidence="11" id="KW-1185">Reference proteome</keyword>
<dbReference type="InterPro" id="IPR009081">
    <property type="entry name" value="PP-bd_ACP"/>
</dbReference>
<dbReference type="Pfam" id="PF00550">
    <property type="entry name" value="PP-binding"/>
    <property type="match status" value="1"/>
</dbReference>
<evidence type="ECO:0000256" key="2">
    <source>
        <dbReference type="ARBA" id="ARBA00022450"/>
    </source>
</evidence>
<keyword evidence="5" id="KW-0276">Fatty acid metabolism</keyword>
<comment type="similarity">
    <text evidence="1">Belongs to the acyl carrier protein (ACP) family.</text>
</comment>
<evidence type="ECO:0000256" key="5">
    <source>
        <dbReference type="ARBA" id="ARBA00022832"/>
    </source>
</evidence>